<proteinExistence type="predicted"/>
<dbReference type="Proteomes" id="UP001055439">
    <property type="component" value="Chromosome 8"/>
</dbReference>
<organism evidence="2 3">
    <name type="scientific">Musa troglodytarum</name>
    <name type="common">fe'i banana</name>
    <dbReference type="NCBI Taxonomy" id="320322"/>
    <lineage>
        <taxon>Eukaryota</taxon>
        <taxon>Viridiplantae</taxon>
        <taxon>Streptophyta</taxon>
        <taxon>Embryophyta</taxon>
        <taxon>Tracheophyta</taxon>
        <taxon>Spermatophyta</taxon>
        <taxon>Magnoliopsida</taxon>
        <taxon>Liliopsida</taxon>
        <taxon>Zingiberales</taxon>
        <taxon>Musaceae</taxon>
        <taxon>Musa</taxon>
    </lineage>
</organism>
<keyword evidence="1" id="KW-0812">Transmembrane</keyword>
<dbReference type="EMBL" id="CP097510">
    <property type="protein sequence ID" value="URE24920.1"/>
    <property type="molecule type" value="Genomic_DNA"/>
</dbReference>
<dbReference type="AlphaFoldDB" id="A0A9E7KRS2"/>
<keyword evidence="1" id="KW-0472">Membrane</keyword>
<evidence type="ECO:0000313" key="2">
    <source>
        <dbReference type="EMBL" id="URE24920.1"/>
    </source>
</evidence>
<keyword evidence="1" id="KW-1133">Transmembrane helix</keyword>
<feature type="transmembrane region" description="Helical" evidence="1">
    <location>
        <begin position="12"/>
        <end position="37"/>
    </location>
</feature>
<evidence type="ECO:0000313" key="3">
    <source>
        <dbReference type="Proteomes" id="UP001055439"/>
    </source>
</evidence>
<gene>
    <name evidence="2" type="ORF">MUK42_21203</name>
</gene>
<protein>
    <submittedName>
        <fullName evidence="2">Uncharacterized protein</fullName>
    </submittedName>
</protein>
<reference evidence="2" key="1">
    <citation type="submission" date="2022-05" db="EMBL/GenBank/DDBJ databases">
        <title>The Musa troglodytarum L. genome provides insights into the mechanism of non-climacteric behaviour and enrichment of carotenoids.</title>
        <authorList>
            <person name="Wang J."/>
        </authorList>
    </citation>
    <scope>NUCLEOTIDE SEQUENCE</scope>
    <source>
        <tissue evidence="2">Leaf</tissue>
    </source>
</reference>
<accession>A0A9E7KRS2</accession>
<evidence type="ECO:0000256" key="1">
    <source>
        <dbReference type="SAM" id="Phobius"/>
    </source>
</evidence>
<sequence>MAMASILPLLQLAADLAVAGISLMFVLGVFAFVAIVLCSVIDSNPVKHHTLMNLNSDIMEVIRQCKI</sequence>
<name>A0A9E7KRS2_9LILI</name>
<keyword evidence="3" id="KW-1185">Reference proteome</keyword>
<dbReference type="OrthoDB" id="1688388at2759"/>